<evidence type="ECO:0000256" key="1">
    <source>
        <dbReference type="ARBA" id="ARBA00004772"/>
    </source>
</evidence>
<organism evidence="12 13">
    <name type="scientific">Candidatus Nitrotoga arctica</name>
    <dbReference type="NCBI Taxonomy" id="453162"/>
    <lineage>
        <taxon>Bacteria</taxon>
        <taxon>Pseudomonadati</taxon>
        <taxon>Pseudomonadota</taxon>
        <taxon>Betaproteobacteria</taxon>
        <taxon>Nitrosomonadales</taxon>
        <taxon>Gallionellaceae</taxon>
        <taxon>Candidatus Nitrotoga</taxon>
    </lineage>
</organism>
<dbReference type="InterPro" id="IPR039793">
    <property type="entry name" value="UROS/Hem4"/>
</dbReference>
<dbReference type="SUPFAM" id="SSF69618">
    <property type="entry name" value="HemD-like"/>
    <property type="match status" value="1"/>
</dbReference>
<dbReference type="RefSeq" id="WP_239797883.1">
    <property type="nucleotide sequence ID" value="NZ_OU912926.1"/>
</dbReference>
<comment type="catalytic activity">
    <reaction evidence="8 9">
        <text>hydroxymethylbilane = uroporphyrinogen III + H2O</text>
        <dbReference type="Rhea" id="RHEA:18965"/>
        <dbReference type="ChEBI" id="CHEBI:15377"/>
        <dbReference type="ChEBI" id="CHEBI:57308"/>
        <dbReference type="ChEBI" id="CHEBI:57845"/>
        <dbReference type="EC" id="4.2.1.75"/>
    </reaction>
</comment>
<dbReference type="InterPro" id="IPR003754">
    <property type="entry name" value="4pyrrol_synth_uPrphyn_synth"/>
</dbReference>
<evidence type="ECO:0000313" key="12">
    <source>
        <dbReference type="EMBL" id="CAG9934221.1"/>
    </source>
</evidence>
<protein>
    <recommendedName>
        <fullName evidence="7 9">Uroporphyrinogen-III synthase</fullName>
        <ecNumber evidence="3 9">4.2.1.75</ecNumber>
    </recommendedName>
</protein>
<evidence type="ECO:0000256" key="4">
    <source>
        <dbReference type="ARBA" id="ARBA00023239"/>
    </source>
</evidence>
<proteinExistence type="inferred from homology"/>
<accession>A0ABN8AN71</accession>
<name>A0ABN8AN71_9PROT</name>
<feature type="domain" description="Tetrapyrrole biosynthesis uroporphyrinogen III synthase" evidence="11">
    <location>
        <begin position="23"/>
        <end position="283"/>
    </location>
</feature>
<comment type="function">
    <text evidence="6 9">Catalyzes cyclization of the linear tetrapyrrole, hydroxymethylbilane, to the macrocyclic uroporphyrinogen III.</text>
</comment>
<dbReference type="PANTHER" id="PTHR38042">
    <property type="entry name" value="UROPORPHYRINOGEN-III SYNTHASE, CHLOROPLASTIC"/>
    <property type="match status" value="1"/>
</dbReference>
<comment type="similarity">
    <text evidence="2 9">Belongs to the uroporphyrinogen-III synthase family.</text>
</comment>
<evidence type="ECO:0000256" key="3">
    <source>
        <dbReference type="ARBA" id="ARBA00013109"/>
    </source>
</evidence>
<comment type="pathway">
    <text evidence="1 9">Porphyrin-containing compound metabolism; protoporphyrin-IX biosynthesis; coproporphyrinogen-III from 5-aminolevulinate: step 3/4.</text>
</comment>
<dbReference type="CDD" id="cd06578">
    <property type="entry name" value="HemD"/>
    <property type="match status" value="1"/>
</dbReference>
<evidence type="ECO:0000256" key="6">
    <source>
        <dbReference type="ARBA" id="ARBA00037589"/>
    </source>
</evidence>
<dbReference type="EC" id="4.2.1.75" evidence="3 9"/>
<evidence type="ECO:0000256" key="2">
    <source>
        <dbReference type="ARBA" id="ARBA00008133"/>
    </source>
</evidence>
<gene>
    <name evidence="12" type="ORF">NTG6680_2972</name>
</gene>
<dbReference type="Gene3D" id="3.40.50.10090">
    <property type="match status" value="2"/>
</dbReference>
<evidence type="ECO:0000259" key="11">
    <source>
        <dbReference type="Pfam" id="PF02602"/>
    </source>
</evidence>
<evidence type="ECO:0000256" key="7">
    <source>
        <dbReference type="ARBA" id="ARBA00040167"/>
    </source>
</evidence>
<reference evidence="12 13" key="1">
    <citation type="submission" date="2021-10" db="EMBL/GenBank/DDBJ databases">
        <authorList>
            <person name="Koch H."/>
        </authorList>
    </citation>
    <scope>NUCLEOTIDE SEQUENCE [LARGE SCALE GENOMIC DNA]</scope>
    <source>
        <strain evidence="12">6680</strain>
    </source>
</reference>
<evidence type="ECO:0000256" key="8">
    <source>
        <dbReference type="ARBA" id="ARBA00048617"/>
    </source>
</evidence>
<evidence type="ECO:0000313" key="13">
    <source>
        <dbReference type="Proteomes" id="UP000839052"/>
    </source>
</evidence>
<feature type="compositionally biased region" description="Polar residues" evidence="10">
    <location>
        <begin position="91"/>
        <end position="101"/>
    </location>
</feature>
<dbReference type="EMBL" id="OU912926">
    <property type="protein sequence ID" value="CAG9934221.1"/>
    <property type="molecule type" value="Genomic_DNA"/>
</dbReference>
<keyword evidence="13" id="KW-1185">Reference proteome</keyword>
<sequence>MMQQQPLAGLNIVVTRPREQATQLAQRIAQAGGQVTLFPLLEVSPVLDSQPLRALITRLHEFNLAIFISPNAVRYGMEAINATSEFLSPNQLGSSRSSPLANGTDVGNNAGEGNVGGSTEQYNTLPTTLKIATVGQGSVCALRDYGVKNVIAPQDRFDSEALLALPELKQIAGWRVVIFRGNGGRELLGDTLKARGAKVEYVTCYQRARPRQNATMLLAANLDAITVTSSEALGYLWAMLDSMAKKRLATVPLFVTHARIAETAHKLGWSEVVPTAAGDDGLISGLIAWAKKNASNRIGNKL</sequence>
<dbReference type="GO" id="GO:0004852">
    <property type="term" value="F:uroporphyrinogen-III synthase activity"/>
    <property type="evidence" value="ECO:0007669"/>
    <property type="project" value="UniProtKB-EC"/>
</dbReference>
<keyword evidence="4 9" id="KW-0456">Lyase</keyword>
<dbReference type="Pfam" id="PF02602">
    <property type="entry name" value="HEM4"/>
    <property type="match status" value="1"/>
</dbReference>
<evidence type="ECO:0000256" key="9">
    <source>
        <dbReference type="RuleBase" id="RU366031"/>
    </source>
</evidence>
<dbReference type="PANTHER" id="PTHR38042:SF1">
    <property type="entry name" value="UROPORPHYRINOGEN-III SYNTHASE, CHLOROPLASTIC"/>
    <property type="match status" value="1"/>
</dbReference>
<feature type="region of interest" description="Disordered" evidence="10">
    <location>
        <begin position="91"/>
        <end position="119"/>
    </location>
</feature>
<evidence type="ECO:0000256" key="5">
    <source>
        <dbReference type="ARBA" id="ARBA00023244"/>
    </source>
</evidence>
<dbReference type="Proteomes" id="UP000839052">
    <property type="component" value="Chromosome"/>
</dbReference>
<dbReference type="InterPro" id="IPR036108">
    <property type="entry name" value="4pyrrol_syn_uPrphyn_synt_sf"/>
</dbReference>
<keyword evidence="5 9" id="KW-0627">Porphyrin biosynthesis</keyword>
<evidence type="ECO:0000256" key="10">
    <source>
        <dbReference type="SAM" id="MobiDB-lite"/>
    </source>
</evidence>